<keyword evidence="4" id="KW-1185">Reference proteome</keyword>
<evidence type="ECO:0008006" key="5">
    <source>
        <dbReference type="Google" id="ProtNLM"/>
    </source>
</evidence>
<evidence type="ECO:0000313" key="4">
    <source>
        <dbReference type="Proteomes" id="UP000199423"/>
    </source>
</evidence>
<protein>
    <recommendedName>
        <fullName evidence="5">Secreted protein</fullName>
    </recommendedName>
</protein>
<feature type="compositionally biased region" description="Basic and acidic residues" evidence="1">
    <location>
        <begin position="49"/>
        <end position="66"/>
    </location>
</feature>
<dbReference type="Proteomes" id="UP000199423">
    <property type="component" value="Unassembled WGS sequence"/>
</dbReference>
<evidence type="ECO:0000256" key="1">
    <source>
        <dbReference type="SAM" id="MobiDB-lite"/>
    </source>
</evidence>
<dbReference type="AlphaFoldDB" id="A0A1I7NC27"/>
<dbReference type="OrthoDB" id="8256100at2"/>
<feature type="region of interest" description="Disordered" evidence="1">
    <location>
        <begin position="26"/>
        <end position="111"/>
    </location>
</feature>
<evidence type="ECO:0000313" key="3">
    <source>
        <dbReference type="EMBL" id="SFV32225.1"/>
    </source>
</evidence>
<gene>
    <name evidence="3" type="ORF">SAMN04488557_1523</name>
</gene>
<name>A0A1I7NC27_9HYPH</name>
<dbReference type="RefSeq" id="WP_143111368.1">
    <property type="nucleotide sequence ID" value="NZ_FPCH01000002.1"/>
</dbReference>
<proteinExistence type="predicted"/>
<evidence type="ECO:0000256" key="2">
    <source>
        <dbReference type="SAM" id="SignalP"/>
    </source>
</evidence>
<dbReference type="EMBL" id="FPCH01000002">
    <property type="protein sequence ID" value="SFV32225.1"/>
    <property type="molecule type" value="Genomic_DNA"/>
</dbReference>
<dbReference type="STRING" id="51670.SAMN04488557_1523"/>
<keyword evidence="2" id="KW-0732">Signal</keyword>
<feature type="chain" id="PRO_5011550757" description="Secreted protein" evidence="2">
    <location>
        <begin position="30"/>
        <end position="111"/>
    </location>
</feature>
<organism evidence="3 4">
    <name type="scientific">Hyphomicrobium facile</name>
    <dbReference type="NCBI Taxonomy" id="51670"/>
    <lineage>
        <taxon>Bacteria</taxon>
        <taxon>Pseudomonadati</taxon>
        <taxon>Pseudomonadota</taxon>
        <taxon>Alphaproteobacteria</taxon>
        <taxon>Hyphomicrobiales</taxon>
        <taxon>Hyphomicrobiaceae</taxon>
        <taxon>Hyphomicrobium</taxon>
    </lineage>
</organism>
<sequence>MIMRGHILSVVFCAVVALTAYSPSYDVQAGSADPTTTPAEPAAPQKGNDAADTKSADVPLSKKLDENNGVLKPPQGVDPGIHQPPPAHTGDKMPVIVPPGEPGGDQSVQPK</sequence>
<feature type="signal peptide" evidence="2">
    <location>
        <begin position="1"/>
        <end position="29"/>
    </location>
</feature>
<reference evidence="4" key="1">
    <citation type="submission" date="2016-10" db="EMBL/GenBank/DDBJ databases">
        <authorList>
            <person name="Varghese N."/>
            <person name="Submissions S."/>
        </authorList>
    </citation>
    <scope>NUCLEOTIDE SEQUENCE [LARGE SCALE GENOMIC DNA]</scope>
    <source>
        <strain evidence="4">DSM 1565</strain>
    </source>
</reference>
<accession>A0A1I7NC27</accession>
<feature type="compositionally biased region" description="Low complexity" evidence="1">
    <location>
        <begin position="32"/>
        <end position="44"/>
    </location>
</feature>